<feature type="domain" description="DNA-directed RNA polymerase subunit 2 hybrid-binding" evidence="15">
    <location>
        <begin position="718"/>
        <end position="1089"/>
    </location>
</feature>
<dbReference type="GO" id="GO:0031047">
    <property type="term" value="P:regulatory ncRNA-mediated gene silencing"/>
    <property type="evidence" value="ECO:0007669"/>
    <property type="project" value="UniProtKB-ARBA"/>
</dbReference>
<comment type="subcellular location">
    <subcellularLocation>
        <location evidence="1">Nucleus</location>
    </subcellularLocation>
</comment>
<keyword evidence="5 14" id="KW-0548">Nucleotidyltransferase</keyword>
<dbReference type="InterPro" id="IPR014724">
    <property type="entry name" value="RNA_pol_RPB2_OB-fold"/>
</dbReference>
<reference evidence="22 23" key="1">
    <citation type="journal article" date="2014" name="Nat. Commun.">
        <title>Klebsormidium flaccidum genome reveals primary factors for plant terrestrial adaptation.</title>
        <authorList>
            <person name="Hori K."/>
            <person name="Maruyama F."/>
            <person name="Fujisawa T."/>
            <person name="Togashi T."/>
            <person name="Yamamoto N."/>
            <person name="Seo M."/>
            <person name="Sato S."/>
            <person name="Yamada T."/>
            <person name="Mori H."/>
            <person name="Tajima N."/>
            <person name="Moriyama T."/>
            <person name="Ikeuchi M."/>
            <person name="Watanabe M."/>
            <person name="Wada H."/>
            <person name="Kobayashi K."/>
            <person name="Saito M."/>
            <person name="Masuda T."/>
            <person name="Sasaki-Sekimoto Y."/>
            <person name="Mashiguchi K."/>
            <person name="Awai K."/>
            <person name="Shimojima M."/>
            <person name="Masuda S."/>
            <person name="Iwai M."/>
            <person name="Nobusawa T."/>
            <person name="Narise T."/>
            <person name="Kondo S."/>
            <person name="Saito H."/>
            <person name="Sato R."/>
            <person name="Murakawa M."/>
            <person name="Ihara Y."/>
            <person name="Oshima-Yamada Y."/>
            <person name="Ohtaka K."/>
            <person name="Satoh M."/>
            <person name="Sonobe K."/>
            <person name="Ishii M."/>
            <person name="Ohtani R."/>
            <person name="Kanamori-Sato M."/>
            <person name="Honoki R."/>
            <person name="Miyazaki D."/>
            <person name="Mochizuki H."/>
            <person name="Umetsu J."/>
            <person name="Higashi K."/>
            <person name="Shibata D."/>
            <person name="Kamiya Y."/>
            <person name="Sato N."/>
            <person name="Nakamura Y."/>
            <person name="Tabata S."/>
            <person name="Ida S."/>
            <person name="Kurokawa K."/>
            <person name="Ohta H."/>
        </authorList>
    </citation>
    <scope>NUCLEOTIDE SEQUENCE [LARGE SCALE GENOMIC DNA]</scope>
    <source>
        <strain evidence="22 23">NIES-2285</strain>
    </source>
</reference>
<protein>
    <recommendedName>
        <fullName evidence="14">DNA-directed RNA polymerase subunit beta</fullName>
        <ecNumber evidence="14">2.7.7.6</ecNumber>
    </recommendedName>
</protein>
<evidence type="ECO:0000256" key="14">
    <source>
        <dbReference type="RuleBase" id="RU363031"/>
    </source>
</evidence>
<accession>A0A1Y1HNT3</accession>
<dbReference type="Pfam" id="PF04566">
    <property type="entry name" value="RNA_pol_Rpb2_4"/>
    <property type="match status" value="1"/>
</dbReference>
<keyword evidence="9" id="KW-0460">Magnesium</keyword>
<evidence type="ECO:0000259" key="17">
    <source>
        <dbReference type="Pfam" id="PF04561"/>
    </source>
</evidence>
<dbReference type="OMA" id="CYDRNDS"/>
<feature type="domain" description="RNA polymerase beta subunit protrusion" evidence="18">
    <location>
        <begin position="35"/>
        <end position="443"/>
    </location>
</feature>
<dbReference type="FunFam" id="2.40.50.150:FF:000002">
    <property type="entry name" value="DNA-directed RNA polymerase subunit beta"/>
    <property type="match status" value="1"/>
</dbReference>
<evidence type="ECO:0000259" key="15">
    <source>
        <dbReference type="Pfam" id="PF00562"/>
    </source>
</evidence>
<feature type="domain" description="RNA polymerase Rpb2" evidence="20">
    <location>
        <begin position="567"/>
        <end position="628"/>
    </location>
</feature>
<dbReference type="Proteomes" id="UP000054558">
    <property type="component" value="Unassembled WGS sequence"/>
</dbReference>
<evidence type="ECO:0000256" key="4">
    <source>
        <dbReference type="ARBA" id="ARBA00022679"/>
    </source>
</evidence>
<dbReference type="InterPro" id="IPR007644">
    <property type="entry name" value="RNA_pol_bsu_protrusion"/>
</dbReference>
<dbReference type="EMBL" id="DF236965">
    <property type="protein sequence ID" value="GAQ78641.1"/>
    <property type="molecule type" value="Genomic_DNA"/>
</dbReference>
<dbReference type="FunFam" id="2.40.270.10:FF:000011">
    <property type="entry name" value="DNA-directed RNA polymerase subunit beta"/>
    <property type="match status" value="1"/>
</dbReference>
<dbReference type="InterPro" id="IPR037033">
    <property type="entry name" value="DNA-dir_RNAP_su2_hyb_sf"/>
</dbReference>
<keyword evidence="3 14" id="KW-0240">DNA-directed RNA polymerase</keyword>
<keyword evidence="11" id="KW-0539">Nucleus</keyword>
<dbReference type="Pfam" id="PF00562">
    <property type="entry name" value="RNA_pol_Rpb2_6"/>
    <property type="match status" value="1"/>
</dbReference>
<evidence type="ECO:0000259" key="19">
    <source>
        <dbReference type="Pfam" id="PF04565"/>
    </source>
</evidence>
<dbReference type="InterPro" id="IPR007646">
    <property type="entry name" value="RNA_pol_Rpb2_4"/>
</dbReference>
<evidence type="ECO:0000256" key="11">
    <source>
        <dbReference type="ARBA" id="ARBA00023242"/>
    </source>
</evidence>
<evidence type="ECO:0000259" key="16">
    <source>
        <dbReference type="Pfam" id="PF04560"/>
    </source>
</evidence>
<evidence type="ECO:0000256" key="10">
    <source>
        <dbReference type="ARBA" id="ARBA00023163"/>
    </source>
</evidence>
<keyword evidence="7" id="KW-0863">Zinc-finger</keyword>
<feature type="domain" description="RNA polymerase Rpb2" evidence="16">
    <location>
        <begin position="1091"/>
        <end position="1182"/>
    </location>
</feature>
<evidence type="ECO:0000256" key="9">
    <source>
        <dbReference type="ARBA" id="ARBA00022842"/>
    </source>
</evidence>
<dbReference type="Pfam" id="PF04561">
    <property type="entry name" value="RNA_pol_Rpb2_2"/>
    <property type="match status" value="1"/>
</dbReference>
<dbReference type="NCBIfam" id="NF007175">
    <property type="entry name" value="PRK09606.1"/>
    <property type="match status" value="1"/>
</dbReference>
<evidence type="ECO:0000259" key="21">
    <source>
        <dbReference type="Pfam" id="PF04567"/>
    </source>
</evidence>
<evidence type="ECO:0000256" key="2">
    <source>
        <dbReference type="ARBA" id="ARBA00006835"/>
    </source>
</evidence>
<dbReference type="InterPro" id="IPR037034">
    <property type="entry name" value="RNA_pol_Rpb2_2_sf"/>
</dbReference>
<comment type="similarity">
    <text evidence="2 13">Belongs to the RNA polymerase beta chain family.</text>
</comment>
<dbReference type="OrthoDB" id="10248617at2759"/>
<dbReference type="FunFam" id="3.90.1100.10:FF:000003">
    <property type="entry name" value="DNA-directed RNA polymerase subunit beta"/>
    <property type="match status" value="1"/>
</dbReference>
<name>A0A1Y1HNT3_KLENI</name>
<evidence type="ECO:0000256" key="12">
    <source>
        <dbReference type="ARBA" id="ARBA00048552"/>
    </source>
</evidence>
<dbReference type="Gene3D" id="3.90.1110.10">
    <property type="entry name" value="RNA polymerase Rpb2, domain 2"/>
    <property type="match status" value="1"/>
</dbReference>
<dbReference type="GO" id="GO:0003677">
    <property type="term" value="F:DNA binding"/>
    <property type="evidence" value="ECO:0007669"/>
    <property type="project" value="InterPro"/>
</dbReference>
<dbReference type="Pfam" id="PF04565">
    <property type="entry name" value="RNA_pol_Rpb2_3"/>
    <property type="match status" value="1"/>
</dbReference>
<dbReference type="Gene3D" id="3.90.1070.20">
    <property type="match status" value="1"/>
</dbReference>
<dbReference type="Gene3D" id="3.90.1800.10">
    <property type="entry name" value="RNA polymerase alpha subunit dimerisation domain"/>
    <property type="match status" value="1"/>
</dbReference>
<dbReference type="InterPro" id="IPR007641">
    <property type="entry name" value="RNA_pol_Rpb2_7"/>
</dbReference>
<evidence type="ECO:0000256" key="3">
    <source>
        <dbReference type="ARBA" id="ARBA00022478"/>
    </source>
</evidence>
<dbReference type="InterPro" id="IPR007645">
    <property type="entry name" value="RNA_pol_Rpb2_3"/>
</dbReference>
<feature type="domain" description="RNA polymerase Rpb2" evidence="21">
    <location>
        <begin position="659"/>
        <end position="710"/>
    </location>
</feature>
<dbReference type="SUPFAM" id="SSF64484">
    <property type="entry name" value="beta and beta-prime subunits of DNA dependent RNA-polymerase"/>
    <property type="match status" value="1"/>
</dbReference>
<dbReference type="EC" id="2.7.7.6" evidence="14"/>
<keyword evidence="10 14" id="KW-0804">Transcription</keyword>
<evidence type="ECO:0000313" key="22">
    <source>
        <dbReference type="EMBL" id="GAQ78641.1"/>
    </source>
</evidence>
<keyword evidence="4 14" id="KW-0808">Transferase</keyword>
<comment type="catalytic activity">
    <reaction evidence="12 14">
        <text>RNA(n) + a ribonucleoside 5'-triphosphate = RNA(n+1) + diphosphate</text>
        <dbReference type="Rhea" id="RHEA:21248"/>
        <dbReference type="Rhea" id="RHEA-COMP:14527"/>
        <dbReference type="Rhea" id="RHEA-COMP:17342"/>
        <dbReference type="ChEBI" id="CHEBI:33019"/>
        <dbReference type="ChEBI" id="CHEBI:61557"/>
        <dbReference type="ChEBI" id="CHEBI:140395"/>
        <dbReference type="EC" id="2.7.7.6"/>
    </reaction>
</comment>
<dbReference type="InterPro" id="IPR007642">
    <property type="entry name" value="RNA_pol_Rpb2_2"/>
</dbReference>
<dbReference type="STRING" id="105231.A0A1Y1HNT3"/>
<evidence type="ECO:0000256" key="8">
    <source>
        <dbReference type="ARBA" id="ARBA00022833"/>
    </source>
</evidence>
<dbReference type="FunFam" id="3.90.1800.10:FF:000002">
    <property type="entry name" value="DNA-directed RNA polymerase subunit beta"/>
    <property type="match status" value="1"/>
</dbReference>
<organism evidence="22 23">
    <name type="scientific">Klebsormidium nitens</name>
    <name type="common">Green alga</name>
    <name type="synonym">Ulothrix nitens</name>
    <dbReference type="NCBI Taxonomy" id="105231"/>
    <lineage>
        <taxon>Eukaryota</taxon>
        <taxon>Viridiplantae</taxon>
        <taxon>Streptophyta</taxon>
        <taxon>Klebsormidiophyceae</taxon>
        <taxon>Klebsormidiales</taxon>
        <taxon>Klebsormidiaceae</taxon>
        <taxon>Klebsormidium</taxon>
    </lineage>
</organism>
<dbReference type="FunFam" id="3.90.1070.20:FF:000001">
    <property type="entry name" value="DNA-directed RNA polymerase subunit beta"/>
    <property type="match status" value="1"/>
</dbReference>
<proteinExistence type="inferred from homology"/>
<dbReference type="FunFam" id="3.90.1100.10:FF:000005">
    <property type="entry name" value="DNA-directed RNA polymerase subunit beta"/>
    <property type="match status" value="1"/>
</dbReference>
<evidence type="ECO:0000256" key="7">
    <source>
        <dbReference type="ARBA" id="ARBA00022771"/>
    </source>
</evidence>
<dbReference type="Pfam" id="PF04563">
    <property type="entry name" value="RNA_pol_Rpb2_1"/>
    <property type="match status" value="1"/>
</dbReference>
<dbReference type="Gene3D" id="2.40.50.150">
    <property type="match status" value="1"/>
</dbReference>
<gene>
    <name evidence="22" type="ORF">KFL_000160440</name>
</gene>
<dbReference type="Pfam" id="PF04560">
    <property type="entry name" value="RNA_pol_Rpb2_7"/>
    <property type="match status" value="1"/>
</dbReference>
<evidence type="ECO:0000256" key="1">
    <source>
        <dbReference type="ARBA" id="ARBA00004123"/>
    </source>
</evidence>
<dbReference type="Gene3D" id="2.40.270.10">
    <property type="entry name" value="DNA-directed RNA polymerase, subunit 2, domain 6"/>
    <property type="match status" value="1"/>
</dbReference>
<dbReference type="GO" id="GO:0008270">
    <property type="term" value="F:zinc ion binding"/>
    <property type="evidence" value="ECO:0007669"/>
    <property type="project" value="UniProtKB-KW"/>
</dbReference>
<dbReference type="InterPro" id="IPR007120">
    <property type="entry name" value="DNA-dir_RNAP_su2_dom"/>
</dbReference>
<dbReference type="InterPro" id="IPR007647">
    <property type="entry name" value="RNA_pol_Rpb2_5"/>
</dbReference>
<comment type="function">
    <text evidence="14">DNA-dependent RNA polymerase catalyzes the transcription of DNA into RNA using the four ribonucleoside triphosphates as substrates.</text>
</comment>
<dbReference type="Pfam" id="PF04567">
    <property type="entry name" value="RNA_pol_Rpb2_5"/>
    <property type="match status" value="1"/>
</dbReference>
<dbReference type="GO" id="GO:0003899">
    <property type="term" value="F:DNA-directed RNA polymerase activity"/>
    <property type="evidence" value="ECO:0007669"/>
    <property type="project" value="UniProtKB-EC"/>
</dbReference>
<dbReference type="GO" id="GO:0032549">
    <property type="term" value="F:ribonucleoside binding"/>
    <property type="evidence" value="ECO:0007669"/>
    <property type="project" value="InterPro"/>
</dbReference>
<dbReference type="PANTHER" id="PTHR20856">
    <property type="entry name" value="DNA-DIRECTED RNA POLYMERASE I SUBUNIT 2"/>
    <property type="match status" value="1"/>
</dbReference>
<dbReference type="AlphaFoldDB" id="A0A1Y1HNT3"/>
<keyword evidence="23" id="KW-1185">Reference proteome</keyword>
<evidence type="ECO:0000256" key="6">
    <source>
        <dbReference type="ARBA" id="ARBA00022723"/>
    </source>
</evidence>
<dbReference type="InterPro" id="IPR015712">
    <property type="entry name" value="DNA-dir_RNA_pol_su2"/>
</dbReference>
<evidence type="ECO:0000259" key="18">
    <source>
        <dbReference type="Pfam" id="PF04563"/>
    </source>
</evidence>
<feature type="domain" description="RNA polymerase Rpb2" evidence="17">
    <location>
        <begin position="204"/>
        <end position="395"/>
    </location>
</feature>
<evidence type="ECO:0000256" key="5">
    <source>
        <dbReference type="ARBA" id="ARBA00022695"/>
    </source>
</evidence>
<dbReference type="CDD" id="cd00653">
    <property type="entry name" value="RNA_pol_B_RPB2"/>
    <property type="match status" value="1"/>
</dbReference>
<dbReference type="FunFam" id="3.90.1110.10:FF:000005">
    <property type="entry name" value="DNA-directed RNA polymerase subunit beta"/>
    <property type="match status" value="1"/>
</dbReference>
<dbReference type="PROSITE" id="PS01166">
    <property type="entry name" value="RNA_POL_BETA"/>
    <property type="match status" value="1"/>
</dbReference>
<evidence type="ECO:0000259" key="20">
    <source>
        <dbReference type="Pfam" id="PF04566"/>
    </source>
</evidence>
<keyword evidence="6" id="KW-0479">Metal-binding</keyword>
<dbReference type="GO" id="GO:0006351">
    <property type="term" value="P:DNA-templated transcription"/>
    <property type="evidence" value="ECO:0007669"/>
    <property type="project" value="InterPro"/>
</dbReference>
<dbReference type="InterPro" id="IPR007121">
    <property type="entry name" value="RNA_pol_bsu_CS"/>
</dbReference>
<evidence type="ECO:0000313" key="23">
    <source>
        <dbReference type="Proteomes" id="UP000054558"/>
    </source>
</evidence>
<evidence type="ECO:0000256" key="13">
    <source>
        <dbReference type="RuleBase" id="RU000434"/>
    </source>
</evidence>
<keyword evidence="8" id="KW-0862">Zinc</keyword>
<sequence length="1192" mass="134645">MYGGDAEDIPLEEEEDEITQEDAWAVISAYFEEKGLVRQQLDSFDEFVQSTMQEIVDESPEIEIRPEAQHNPNQQLETPQVLHKIKFGQIYLSKPSMTEPDGETLTLFPKDARLRNLTYSAALYIDITRTTISLGPDGEEQIETQEYPKTHIGKVPIMLRSSYCTLYQLSDKELTELGECPYDQGGYFIINGSEKVLIAQEKMSSNHVYVFKKRQPNKYSYVAELRSQAETSNRPISSLFVRMLSRAGAKGGTGQYIRCTVPYIRSDVPIILVFRALGFTADKDILEHICYDFNDPAMMELLRPSLEEAAAINDQDMALDYIGKRGNSVGVTREKRIKYAREILQKEFLPHVGTEEFCETKKAYFFGYVIHRLLLCALGRRAEDDRDHYGNKRLDLAGPLMGGLFRLLFRKMAKDVKNHLQKAVDNGKEMNITFAVKAKTITSGLKYSLATGNWGEQGKMGTRAGVSQVLNRLTYASTLSHLRRLNSPIGREGKLAKPRQLHNSHWGMICPAETPEGQACGLVKNLALMAYISVGSPAGPILEFLEEWTTENLEEISPSVIPNSTKIFVNGAWVGIHRDPELLVRTLRQLRRQVDVNTEVGVVRDIRLKELRLYTDYGRCCRPLFIVENQKLLIKKQDIQALQLWRGRTNDEGANPFGWHELVVKGYIEYVDTEEEETTMIAMTINDLANARSNPQDAYSDTYTHCEIHPSMILGICGSIIPFPDHNQSPRNTYQSAMGKQAMGIYVTNYQLRMDTLAYVLYYPQKPLVTTRAMEYLHFRELPAGQNAIVALLCYSGYNQEDSVIMNQSSIDRGFFRSLYYRSLRDEEKKAGMGDLGLERFERPDRETTTNMFAGSYEKLDADGLAPPGTRVSGDDVVIGKTAPVPIDTTTGEAVRFTKRDCSTKLKHTENGMIDQVLLTTNEIGQKFVKVRVRSVRVPQVGDKFSSRHGQKGTVGMTYSQEDMPFTQEGITPDIIVNPHAIPSRMTIGHLIECVMGKVAAHMGKEGDATPFTDVTVDNISKALHKCGYQMRGNEVMYNGHTGRKLQAMVFLGPTYYQRLKHMVDDKIHSRARGPVQVLTRQPAEGRAKDGGLRFGEMERDCMIAHGAAAFLKERLMDQSDAYRVHLCQRCGLIAIANLKKATFECRGCKNKTEIVQVHIPYACKLLFQELMAMAIAPRMFTKEPVKKKSKK</sequence>
<feature type="domain" description="RNA polymerase Rpb2" evidence="19">
    <location>
        <begin position="468"/>
        <end position="532"/>
    </location>
</feature>
<dbReference type="GO" id="GO:0005665">
    <property type="term" value="C:RNA polymerase II, core complex"/>
    <property type="evidence" value="ECO:0000318"/>
    <property type="project" value="GO_Central"/>
</dbReference>